<dbReference type="Proteomes" id="UP001604336">
    <property type="component" value="Unassembled WGS sequence"/>
</dbReference>
<name>A0ABD1UMV0_9LAMI</name>
<reference evidence="2" key="1">
    <citation type="submission" date="2024-07" db="EMBL/GenBank/DDBJ databases">
        <title>Two chromosome-level genome assemblies of Korean endemic species Abeliophyllum distichum and Forsythia ovata (Oleaceae).</title>
        <authorList>
            <person name="Jang H."/>
        </authorList>
    </citation>
    <scope>NUCLEOTIDE SEQUENCE [LARGE SCALE GENOMIC DNA]</scope>
</reference>
<organism evidence="1 2">
    <name type="scientific">Abeliophyllum distichum</name>
    <dbReference type="NCBI Taxonomy" id="126358"/>
    <lineage>
        <taxon>Eukaryota</taxon>
        <taxon>Viridiplantae</taxon>
        <taxon>Streptophyta</taxon>
        <taxon>Embryophyta</taxon>
        <taxon>Tracheophyta</taxon>
        <taxon>Spermatophyta</taxon>
        <taxon>Magnoliopsida</taxon>
        <taxon>eudicotyledons</taxon>
        <taxon>Gunneridae</taxon>
        <taxon>Pentapetalae</taxon>
        <taxon>asterids</taxon>
        <taxon>lamiids</taxon>
        <taxon>Lamiales</taxon>
        <taxon>Oleaceae</taxon>
        <taxon>Forsythieae</taxon>
        <taxon>Abeliophyllum</taxon>
    </lineage>
</organism>
<comment type="caution">
    <text evidence="1">The sequence shown here is derived from an EMBL/GenBank/DDBJ whole genome shotgun (WGS) entry which is preliminary data.</text>
</comment>
<keyword evidence="2" id="KW-1185">Reference proteome</keyword>
<evidence type="ECO:0000313" key="1">
    <source>
        <dbReference type="EMBL" id="KAL2526369.1"/>
    </source>
</evidence>
<accession>A0ABD1UMV0</accession>
<dbReference type="EMBL" id="JBFOLK010000003">
    <property type="protein sequence ID" value="KAL2526369.1"/>
    <property type="molecule type" value="Genomic_DNA"/>
</dbReference>
<gene>
    <name evidence="1" type="ORF">Adt_11423</name>
</gene>
<proteinExistence type="predicted"/>
<protein>
    <submittedName>
        <fullName evidence="1">RNase H domain-containing protein</fullName>
    </submittedName>
</protein>
<sequence length="108" mass="12388">MFIEEDEAGVQYLHCDALVIYAIFAQKRLGRMLVEYGSTINILFGNIFDQIEVDHVLHGRLPRPARKDTLVVDSRELPCQLKKLMEFMVVDTRSAYHGVLGRPTLKNL</sequence>
<dbReference type="AlphaFoldDB" id="A0ABD1UMV0"/>
<evidence type="ECO:0000313" key="2">
    <source>
        <dbReference type="Proteomes" id="UP001604336"/>
    </source>
</evidence>